<dbReference type="PROSITE" id="PS01076">
    <property type="entry name" value="ACETATE_KINASE_2"/>
    <property type="match status" value="1"/>
</dbReference>
<gene>
    <name evidence="9" type="primary">buk</name>
    <name evidence="11" type="ORF">SAMN02745199_0758</name>
</gene>
<evidence type="ECO:0000256" key="8">
    <source>
        <dbReference type="ARBA" id="ARBA00048596"/>
    </source>
</evidence>
<dbReference type="AlphaFoldDB" id="A0A1M5S242"/>
<dbReference type="Pfam" id="PF00871">
    <property type="entry name" value="Acetate_kinase"/>
    <property type="match status" value="1"/>
</dbReference>
<dbReference type="Proteomes" id="UP000242592">
    <property type="component" value="Unassembled WGS sequence"/>
</dbReference>
<evidence type="ECO:0000256" key="9">
    <source>
        <dbReference type="HAMAP-Rule" id="MF_00542"/>
    </source>
</evidence>
<dbReference type="GO" id="GO:0006083">
    <property type="term" value="P:acetate metabolic process"/>
    <property type="evidence" value="ECO:0007669"/>
    <property type="project" value="TreeGrafter"/>
</dbReference>
<reference evidence="12" key="1">
    <citation type="submission" date="2016-11" db="EMBL/GenBank/DDBJ databases">
        <authorList>
            <person name="Varghese N."/>
            <person name="Submissions S."/>
        </authorList>
    </citation>
    <scope>NUCLEOTIDE SEQUENCE [LARGE SCALE GENOMIC DNA]</scope>
    <source>
        <strain evidence="12">DSM 15807</strain>
    </source>
</reference>
<dbReference type="PRINTS" id="PR00471">
    <property type="entry name" value="ACETATEKNASE"/>
</dbReference>
<dbReference type="STRING" id="1123380.SAMN02745199_0758"/>
<evidence type="ECO:0000256" key="1">
    <source>
        <dbReference type="ARBA" id="ARBA00004496"/>
    </source>
</evidence>
<keyword evidence="6 9" id="KW-0418">Kinase</keyword>
<keyword evidence="3 9" id="KW-0963">Cytoplasm</keyword>
<dbReference type="PANTHER" id="PTHR21060">
    <property type="entry name" value="ACETATE KINASE"/>
    <property type="match status" value="1"/>
</dbReference>
<dbReference type="Gene3D" id="3.30.420.40">
    <property type="match status" value="2"/>
</dbReference>
<accession>A0A1M5S242</accession>
<keyword evidence="4 9" id="KW-0808">Transferase</keyword>
<comment type="similarity">
    <text evidence="2 9 10">Belongs to the acetokinase family.</text>
</comment>
<evidence type="ECO:0000256" key="4">
    <source>
        <dbReference type="ARBA" id="ARBA00022679"/>
    </source>
</evidence>
<dbReference type="NCBIfam" id="NF002834">
    <property type="entry name" value="PRK03011.1-5"/>
    <property type="match status" value="1"/>
</dbReference>
<evidence type="ECO:0000256" key="2">
    <source>
        <dbReference type="ARBA" id="ARBA00008748"/>
    </source>
</evidence>
<proteinExistence type="inferred from homology"/>
<evidence type="ECO:0000256" key="10">
    <source>
        <dbReference type="RuleBase" id="RU003835"/>
    </source>
</evidence>
<dbReference type="HAMAP" id="MF_00542">
    <property type="entry name" value="Butyrate_kinase"/>
    <property type="match status" value="1"/>
</dbReference>
<dbReference type="EMBL" id="FQXN01000002">
    <property type="protein sequence ID" value="SHH32515.1"/>
    <property type="molecule type" value="Genomic_DNA"/>
</dbReference>
<dbReference type="PROSITE" id="PS01075">
    <property type="entry name" value="ACETATE_KINASE_1"/>
    <property type="match status" value="1"/>
</dbReference>
<comment type="catalytic activity">
    <reaction evidence="8 9">
        <text>butanoate + ATP = butanoyl phosphate + ADP</text>
        <dbReference type="Rhea" id="RHEA:13585"/>
        <dbReference type="ChEBI" id="CHEBI:17968"/>
        <dbReference type="ChEBI" id="CHEBI:30616"/>
        <dbReference type="ChEBI" id="CHEBI:58079"/>
        <dbReference type="ChEBI" id="CHEBI:456216"/>
        <dbReference type="EC" id="2.7.2.7"/>
    </reaction>
</comment>
<sequence>MYKILVINPGSTSTKLAIFNDEKLISSETIRYSAEELSKFERLIDQYEFRIKTIEEFLSKLGYHYEDFDAVVGRGGLVRPIPSGTYEVDELMVEELKQSKYGEHASNLGAVIAYEISKKYNIPAYIVDPVVVDEMQKVAKISGHPLFERKSIFHALNQKAVARKAAERLGKKYEEINLIVVHMGGGISIGAHRNGKVIDVNNALDGDGPFTPERSGTLPLTQLVEMCFSGKYDYNFIRKRIKGNGGLVAYLGTNNAMEIQQRINQGDKEAELIYKAMGYQIAKWIGKMAAALKSEVDAIVLTGGLAYDEKYMVRWLKEYVSFIAPVLVFPGGDEEKALAMGALRVLRGIEKAKIYKEEVQKSV</sequence>
<dbReference type="InterPro" id="IPR000890">
    <property type="entry name" value="Aliphatic_acid_kin_short-chain"/>
</dbReference>
<evidence type="ECO:0000256" key="7">
    <source>
        <dbReference type="ARBA" id="ARBA00022840"/>
    </source>
</evidence>
<evidence type="ECO:0000313" key="12">
    <source>
        <dbReference type="Proteomes" id="UP000242592"/>
    </source>
</evidence>
<dbReference type="OrthoDB" id="9771859at2"/>
<protein>
    <recommendedName>
        <fullName evidence="9">Probable butyrate kinase</fullName>
        <shortName evidence="9">BK</shortName>
        <ecNumber evidence="9">2.7.2.7</ecNumber>
    </recommendedName>
    <alternativeName>
        <fullName evidence="9">Branched-chain carboxylic acid kinase</fullName>
    </alternativeName>
</protein>
<dbReference type="GO" id="GO:0005737">
    <property type="term" value="C:cytoplasm"/>
    <property type="evidence" value="ECO:0007669"/>
    <property type="project" value="UniProtKB-SubCell"/>
</dbReference>
<organism evidence="11 12">
    <name type="scientific">Thermosipho atlanticus DSM 15807</name>
    <dbReference type="NCBI Taxonomy" id="1123380"/>
    <lineage>
        <taxon>Bacteria</taxon>
        <taxon>Thermotogati</taxon>
        <taxon>Thermotogota</taxon>
        <taxon>Thermotogae</taxon>
        <taxon>Thermotogales</taxon>
        <taxon>Fervidobacteriaceae</taxon>
        <taxon>Thermosipho</taxon>
    </lineage>
</organism>
<evidence type="ECO:0000256" key="3">
    <source>
        <dbReference type="ARBA" id="ARBA00022490"/>
    </source>
</evidence>
<keyword evidence="7 9" id="KW-0067">ATP-binding</keyword>
<evidence type="ECO:0000256" key="6">
    <source>
        <dbReference type="ARBA" id="ARBA00022777"/>
    </source>
</evidence>
<keyword evidence="5 9" id="KW-0547">Nucleotide-binding</keyword>
<evidence type="ECO:0000313" key="11">
    <source>
        <dbReference type="EMBL" id="SHH32515.1"/>
    </source>
</evidence>
<dbReference type="InterPro" id="IPR023865">
    <property type="entry name" value="Aliphatic_acid_kinase_CS"/>
</dbReference>
<dbReference type="GO" id="GO:0008776">
    <property type="term" value="F:acetate kinase activity"/>
    <property type="evidence" value="ECO:0007669"/>
    <property type="project" value="TreeGrafter"/>
</dbReference>
<dbReference type="SUPFAM" id="SSF53067">
    <property type="entry name" value="Actin-like ATPase domain"/>
    <property type="match status" value="2"/>
</dbReference>
<dbReference type="GO" id="GO:0005524">
    <property type="term" value="F:ATP binding"/>
    <property type="evidence" value="ECO:0007669"/>
    <property type="project" value="UniProtKB-KW"/>
</dbReference>
<keyword evidence="12" id="KW-1185">Reference proteome</keyword>
<dbReference type="InterPro" id="IPR043129">
    <property type="entry name" value="ATPase_NBD"/>
</dbReference>
<dbReference type="EC" id="2.7.2.7" evidence="9"/>
<dbReference type="InterPro" id="IPR011245">
    <property type="entry name" value="Butyrate_kin"/>
</dbReference>
<comment type="subcellular location">
    <subcellularLocation>
        <location evidence="1 9">Cytoplasm</location>
    </subcellularLocation>
</comment>
<dbReference type="GO" id="GO:0047761">
    <property type="term" value="F:butyrate kinase activity"/>
    <property type="evidence" value="ECO:0007669"/>
    <property type="project" value="UniProtKB-UniRule"/>
</dbReference>
<dbReference type="NCBIfam" id="TIGR02707">
    <property type="entry name" value="butyr_kinase"/>
    <property type="match status" value="1"/>
</dbReference>
<evidence type="ECO:0000256" key="5">
    <source>
        <dbReference type="ARBA" id="ARBA00022741"/>
    </source>
</evidence>
<dbReference type="RefSeq" id="WP_073072355.1">
    <property type="nucleotide sequence ID" value="NZ_FQXN01000002.1"/>
</dbReference>
<dbReference type="CDD" id="cd24011">
    <property type="entry name" value="ASKHA_NBD_BK"/>
    <property type="match status" value="1"/>
</dbReference>
<name>A0A1M5S242_9BACT</name>
<dbReference type="PIRSF" id="PIRSF036458">
    <property type="entry name" value="Butyrate_kin"/>
    <property type="match status" value="1"/>
</dbReference>
<dbReference type="PANTHER" id="PTHR21060:SF3">
    <property type="entry name" value="BUTYRATE KINASE 2-RELATED"/>
    <property type="match status" value="1"/>
</dbReference>